<dbReference type="EMBL" id="FUXL01000002">
    <property type="protein sequence ID" value="SJZ66547.1"/>
    <property type="molecule type" value="Genomic_DNA"/>
</dbReference>
<name>A0A1T4MI45_9HYPH</name>
<dbReference type="Proteomes" id="UP000190135">
    <property type="component" value="Unassembled WGS sequence"/>
</dbReference>
<dbReference type="RefSeq" id="WP_078706833.1">
    <property type="nucleotide sequence ID" value="NZ_FUXL01000002.1"/>
</dbReference>
<dbReference type="InterPro" id="IPR055902">
    <property type="entry name" value="DUF7479"/>
</dbReference>
<dbReference type="NCBIfam" id="NF045645">
    <property type="entry name" value="DVU_1557_fam"/>
    <property type="match status" value="1"/>
</dbReference>
<keyword evidence="3" id="KW-1185">Reference proteome</keyword>
<feature type="domain" description="DUF7479" evidence="1">
    <location>
        <begin position="11"/>
        <end position="69"/>
    </location>
</feature>
<evidence type="ECO:0000259" key="1">
    <source>
        <dbReference type="Pfam" id="PF24292"/>
    </source>
</evidence>
<dbReference type="Pfam" id="PF24292">
    <property type="entry name" value="DUF7479"/>
    <property type="match status" value="1"/>
</dbReference>
<dbReference type="AlphaFoldDB" id="A0A1T4MI45"/>
<sequence>MTTPNDPTVSDLVCARCDVPLEMGKVNASYLGQVFPVDLPRCPSCGFVYVSEELAYGRMLNVEQALEDK</sequence>
<accession>A0A1T4MI45</accession>
<evidence type="ECO:0000313" key="3">
    <source>
        <dbReference type="Proteomes" id="UP000190135"/>
    </source>
</evidence>
<gene>
    <name evidence="2" type="ORF">SAMN05428963_102128</name>
</gene>
<dbReference type="InterPro" id="IPR054656">
    <property type="entry name" value="DVU_1557-like"/>
</dbReference>
<protein>
    <recommendedName>
        <fullName evidence="1">DUF7479 domain-containing protein</fullName>
    </recommendedName>
</protein>
<proteinExistence type="predicted"/>
<dbReference type="OrthoDB" id="1753012at2"/>
<reference evidence="2 3" key="1">
    <citation type="submission" date="2017-02" db="EMBL/GenBank/DDBJ databases">
        <authorList>
            <person name="Peterson S.W."/>
        </authorList>
    </citation>
    <scope>NUCLEOTIDE SEQUENCE [LARGE SCALE GENOMIC DNA]</scope>
    <source>
        <strain evidence="2 3">USBA 369</strain>
    </source>
</reference>
<organism evidence="2 3">
    <name type="scientific">Consotaella salsifontis</name>
    <dbReference type="NCBI Taxonomy" id="1365950"/>
    <lineage>
        <taxon>Bacteria</taxon>
        <taxon>Pseudomonadati</taxon>
        <taxon>Pseudomonadota</taxon>
        <taxon>Alphaproteobacteria</taxon>
        <taxon>Hyphomicrobiales</taxon>
        <taxon>Aurantimonadaceae</taxon>
        <taxon>Consotaella</taxon>
    </lineage>
</organism>
<evidence type="ECO:0000313" key="2">
    <source>
        <dbReference type="EMBL" id="SJZ66547.1"/>
    </source>
</evidence>
<dbReference type="STRING" id="1365950.SAMN05428963_102128"/>